<dbReference type="AlphaFoldDB" id="A0A8S2CRC7"/>
<name>A0A8S2CRC7_9BILA</name>
<feature type="transmembrane region" description="Helical" evidence="1">
    <location>
        <begin position="48"/>
        <end position="66"/>
    </location>
</feature>
<organism evidence="2 4">
    <name type="scientific">Didymodactylos carnosus</name>
    <dbReference type="NCBI Taxonomy" id="1234261"/>
    <lineage>
        <taxon>Eukaryota</taxon>
        <taxon>Metazoa</taxon>
        <taxon>Spiralia</taxon>
        <taxon>Gnathifera</taxon>
        <taxon>Rotifera</taxon>
        <taxon>Eurotatoria</taxon>
        <taxon>Bdelloidea</taxon>
        <taxon>Philodinida</taxon>
        <taxon>Philodinidae</taxon>
        <taxon>Didymodactylos</taxon>
    </lineage>
</organism>
<evidence type="ECO:0000313" key="4">
    <source>
        <dbReference type="Proteomes" id="UP000677228"/>
    </source>
</evidence>
<dbReference type="Proteomes" id="UP000677228">
    <property type="component" value="Unassembled WGS sequence"/>
</dbReference>
<sequence>MLNKNVSSTQLIKNDPILQTRFGHLEVTRQLSARRRLLKEEWKSQKRAIRLDILFLLIAFAAIPLNGRGILGLSLGLQTSTADLPIYFLVEALIALVLLVATGLIHLMAGRNGFIVAKAQEAGARANT</sequence>
<keyword evidence="1" id="KW-0812">Transmembrane</keyword>
<dbReference type="EMBL" id="CAJOBA010000924">
    <property type="protein sequence ID" value="CAF3565328.1"/>
    <property type="molecule type" value="Genomic_DNA"/>
</dbReference>
<reference evidence="2" key="1">
    <citation type="submission" date="2021-02" db="EMBL/GenBank/DDBJ databases">
        <authorList>
            <person name="Nowell W R."/>
        </authorList>
    </citation>
    <scope>NUCLEOTIDE SEQUENCE</scope>
</reference>
<feature type="transmembrane region" description="Helical" evidence="1">
    <location>
        <begin position="86"/>
        <end position="109"/>
    </location>
</feature>
<dbReference type="Proteomes" id="UP000682733">
    <property type="component" value="Unassembled WGS sequence"/>
</dbReference>
<proteinExistence type="predicted"/>
<dbReference type="EMBL" id="CAJNOK010000924">
    <property type="protein sequence ID" value="CAF0783477.1"/>
    <property type="molecule type" value="Genomic_DNA"/>
</dbReference>
<keyword evidence="1" id="KW-1133">Transmembrane helix</keyword>
<comment type="caution">
    <text evidence="2">The sequence shown here is derived from an EMBL/GenBank/DDBJ whole genome shotgun (WGS) entry which is preliminary data.</text>
</comment>
<evidence type="ECO:0000256" key="1">
    <source>
        <dbReference type="SAM" id="Phobius"/>
    </source>
</evidence>
<protein>
    <submittedName>
        <fullName evidence="2">Uncharacterized protein</fullName>
    </submittedName>
</protein>
<gene>
    <name evidence="2" type="ORF">OVA965_LOCUS3738</name>
    <name evidence="3" type="ORF">TMI583_LOCUS3736</name>
</gene>
<evidence type="ECO:0000313" key="2">
    <source>
        <dbReference type="EMBL" id="CAF0783477.1"/>
    </source>
</evidence>
<evidence type="ECO:0000313" key="3">
    <source>
        <dbReference type="EMBL" id="CAF3565328.1"/>
    </source>
</evidence>
<accession>A0A8S2CRC7</accession>
<keyword evidence="1" id="KW-0472">Membrane</keyword>